<name>A0ABV6MMT7_9PSEU</name>
<dbReference type="GO" id="GO:0016491">
    <property type="term" value="F:oxidoreductase activity"/>
    <property type="evidence" value="ECO:0007669"/>
    <property type="project" value="UniProtKB-KW"/>
</dbReference>
<evidence type="ECO:0000256" key="6">
    <source>
        <dbReference type="RuleBase" id="RU362125"/>
    </source>
</evidence>
<feature type="domain" description="Acyl-CoA dehydrogenase/oxidase C-terminal" evidence="7">
    <location>
        <begin position="282"/>
        <end position="372"/>
    </location>
</feature>
<dbReference type="InterPro" id="IPR006091">
    <property type="entry name" value="Acyl-CoA_Oxase/DH_mid-dom"/>
</dbReference>
<dbReference type="EC" id="1.-.-.-" evidence="9"/>
<dbReference type="EMBL" id="JBHLUD010000002">
    <property type="protein sequence ID" value="MFC0541614.1"/>
    <property type="molecule type" value="Genomic_DNA"/>
</dbReference>
<dbReference type="InterPro" id="IPR037069">
    <property type="entry name" value="AcylCoA_DH/ox_N_sf"/>
</dbReference>
<evidence type="ECO:0000256" key="5">
    <source>
        <dbReference type="ARBA" id="ARBA00023002"/>
    </source>
</evidence>
<comment type="cofactor">
    <cofactor evidence="1 6">
        <name>FAD</name>
        <dbReference type="ChEBI" id="CHEBI:57692"/>
    </cofactor>
</comment>
<dbReference type="Pfam" id="PF02770">
    <property type="entry name" value="Acyl-CoA_dh_M"/>
    <property type="match status" value="1"/>
</dbReference>
<dbReference type="Gene3D" id="2.40.110.10">
    <property type="entry name" value="Butyryl-CoA Dehydrogenase, subunit A, domain 2"/>
    <property type="match status" value="1"/>
</dbReference>
<dbReference type="Proteomes" id="UP001589810">
    <property type="component" value="Unassembled WGS sequence"/>
</dbReference>
<evidence type="ECO:0000256" key="3">
    <source>
        <dbReference type="ARBA" id="ARBA00022630"/>
    </source>
</evidence>
<dbReference type="SUPFAM" id="SSF47203">
    <property type="entry name" value="Acyl-CoA dehydrogenase C-terminal domain-like"/>
    <property type="match status" value="1"/>
</dbReference>
<reference evidence="9 10" key="1">
    <citation type="submission" date="2024-09" db="EMBL/GenBank/DDBJ databases">
        <authorList>
            <person name="Sun Q."/>
            <person name="Mori K."/>
        </authorList>
    </citation>
    <scope>NUCLEOTIDE SEQUENCE [LARGE SCALE GENOMIC DNA]</scope>
    <source>
        <strain evidence="9 10">TBRC 1432</strain>
    </source>
</reference>
<dbReference type="InterPro" id="IPR050741">
    <property type="entry name" value="Acyl-CoA_dehydrogenase"/>
</dbReference>
<protein>
    <submittedName>
        <fullName evidence="9">Acyl-CoA dehydrogenase family protein</fullName>
        <ecNumber evidence="9">1.-.-.-</ecNumber>
    </submittedName>
</protein>
<dbReference type="PANTHER" id="PTHR48083:SF2">
    <property type="entry name" value="MEDIUM-CHAIN SPECIFIC ACYL-COA DEHYDROGENASE, MITOCHONDRIAL"/>
    <property type="match status" value="1"/>
</dbReference>
<dbReference type="SUPFAM" id="SSF56645">
    <property type="entry name" value="Acyl-CoA dehydrogenase NM domain-like"/>
    <property type="match status" value="1"/>
</dbReference>
<dbReference type="InterPro" id="IPR036250">
    <property type="entry name" value="AcylCo_DH-like_C"/>
</dbReference>
<dbReference type="PANTHER" id="PTHR48083">
    <property type="entry name" value="MEDIUM-CHAIN SPECIFIC ACYL-COA DEHYDROGENASE, MITOCHONDRIAL-RELATED"/>
    <property type="match status" value="1"/>
</dbReference>
<evidence type="ECO:0000256" key="4">
    <source>
        <dbReference type="ARBA" id="ARBA00022827"/>
    </source>
</evidence>
<dbReference type="InterPro" id="IPR009075">
    <property type="entry name" value="AcylCo_DH/oxidase_C"/>
</dbReference>
<evidence type="ECO:0000256" key="2">
    <source>
        <dbReference type="ARBA" id="ARBA00009347"/>
    </source>
</evidence>
<proteinExistence type="inferred from homology"/>
<evidence type="ECO:0000313" key="9">
    <source>
        <dbReference type="EMBL" id="MFC0541614.1"/>
    </source>
</evidence>
<keyword evidence="5 6" id="KW-0560">Oxidoreductase</keyword>
<dbReference type="InterPro" id="IPR046373">
    <property type="entry name" value="Acyl-CoA_Oxase/DH_mid-dom_sf"/>
</dbReference>
<evidence type="ECO:0000256" key="1">
    <source>
        <dbReference type="ARBA" id="ARBA00001974"/>
    </source>
</evidence>
<feature type="domain" description="Acyl-CoA oxidase/dehydrogenase middle" evidence="8">
    <location>
        <begin position="130"/>
        <end position="222"/>
    </location>
</feature>
<accession>A0ABV6MMT7</accession>
<dbReference type="RefSeq" id="WP_379793871.1">
    <property type="nucleotide sequence ID" value="NZ_JBHLUD010000002.1"/>
</dbReference>
<organism evidence="9 10">
    <name type="scientific">Kutzneria chonburiensis</name>
    <dbReference type="NCBI Taxonomy" id="1483604"/>
    <lineage>
        <taxon>Bacteria</taxon>
        <taxon>Bacillati</taxon>
        <taxon>Actinomycetota</taxon>
        <taxon>Actinomycetes</taxon>
        <taxon>Pseudonocardiales</taxon>
        <taxon>Pseudonocardiaceae</taxon>
        <taxon>Kutzneria</taxon>
    </lineage>
</organism>
<dbReference type="Gene3D" id="1.20.140.10">
    <property type="entry name" value="Butyryl-CoA Dehydrogenase, subunit A, domain 3"/>
    <property type="match status" value="2"/>
</dbReference>
<dbReference type="Pfam" id="PF00441">
    <property type="entry name" value="Acyl-CoA_dh_1"/>
    <property type="match status" value="1"/>
</dbReference>
<dbReference type="Gene3D" id="1.10.540.10">
    <property type="entry name" value="Acyl-CoA dehydrogenase/oxidase, N-terminal domain"/>
    <property type="match status" value="1"/>
</dbReference>
<gene>
    <name evidence="9" type="ORF">ACFFH7_08985</name>
</gene>
<dbReference type="InterPro" id="IPR009100">
    <property type="entry name" value="AcylCoA_DH/oxidase_NM_dom_sf"/>
</dbReference>
<dbReference type="CDD" id="cd00567">
    <property type="entry name" value="ACAD"/>
    <property type="match status" value="1"/>
</dbReference>
<keyword evidence="3 6" id="KW-0285">Flavoprotein</keyword>
<evidence type="ECO:0000259" key="8">
    <source>
        <dbReference type="Pfam" id="PF02770"/>
    </source>
</evidence>
<keyword evidence="4 6" id="KW-0274">FAD</keyword>
<sequence>MFELDDKFRALRGASADMAAELREHALAVDADPYDMKPHLDVAAFRLIREFMIPLRLTDGPPRIGRHEFSPGTCLQGIVWSLEFAYGDPGMVLAAPGSSLAGVLVDQLGNAAQQEHFYGALADGATWSFFGMTEPDRGNDAAGLETALRQESPDLYRLTGTKKYIGNGSRGAIGVVFARTGSGPLSIRAAIVEAGAPGFVTTPLDMVGLRGACLGEMRMQDVPVPTEMLLGGHLPATRRGLWGAVRVFNTMRAHVAALAVGTGLALVDLVRAERPLVPGADDLAARLEACRQLVYTAAASVDRDRNAAGPSSVAKSAAAALGHEVSRWAVRSLPPEAIVAHPLLEKWTRDVCSFEFMEGTTDIQRQHVAKAYLKGRRPNSKG</sequence>
<evidence type="ECO:0000313" key="10">
    <source>
        <dbReference type="Proteomes" id="UP001589810"/>
    </source>
</evidence>
<evidence type="ECO:0000259" key="7">
    <source>
        <dbReference type="Pfam" id="PF00441"/>
    </source>
</evidence>
<comment type="similarity">
    <text evidence="2 6">Belongs to the acyl-CoA dehydrogenase family.</text>
</comment>
<comment type="caution">
    <text evidence="9">The sequence shown here is derived from an EMBL/GenBank/DDBJ whole genome shotgun (WGS) entry which is preliminary data.</text>
</comment>
<keyword evidence="10" id="KW-1185">Reference proteome</keyword>